<dbReference type="CDD" id="cd14944">
    <property type="entry name" value="TRAPPC6A_Trs33"/>
    <property type="match status" value="1"/>
</dbReference>
<organism evidence="2 3">
    <name type="scientific">Tetrapyrgos nigripes</name>
    <dbReference type="NCBI Taxonomy" id="182062"/>
    <lineage>
        <taxon>Eukaryota</taxon>
        <taxon>Fungi</taxon>
        <taxon>Dikarya</taxon>
        <taxon>Basidiomycota</taxon>
        <taxon>Agaricomycotina</taxon>
        <taxon>Agaricomycetes</taxon>
        <taxon>Agaricomycetidae</taxon>
        <taxon>Agaricales</taxon>
        <taxon>Marasmiineae</taxon>
        <taxon>Marasmiaceae</taxon>
        <taxon>Tetrapyrgos</taxon>
    </lineage>
</organism>
<dbReference type="GO" id="GO:0005801">
    <property type="term" value="C:cis-Golgi network"/>
    <property type="evidence" value="ECO:0007669"/>
    <property type="project" value="TreeGrafter"/>
</dbReference>
<dbReference type="GO" id="GO:0006888">
    <property type="term" value="P:endoplasmic reticulum to Golgi vesicle-mediated transport"/>
    <property type="evidence" value="ECO:0007669"/>
    <property type="project" value="TreeGrafter"/>
</dbReference>
<evidence type="ECO:0000256" key="1">
    <source>
        <dbReference type="ARBA" id="ARBA00006218"/>
    </source>
</evidence>
<dbReference type="InterPro" id="IPR037992">
    <property type="entry name" value="TRAPPC6/Trs33"/>
</dbReference>
<dbReference type="PANTHER" id="PTHR12817:SF0">
    <property type="entry name" value="GEO08327P1"/>
    <property type="match status" value="1"/>
</dbReference>
<comment type="caution">
    <text evidence="2">The sequence shown here is derived from an EMBL/GenBank/DDBJ whole genome shotgun (WGS) entry which is preliminary data.</text>
</comment>
<dbReference type="GO" id="GO:0030008">
    <property type="term" value="C:TRAPP complex"/>
    <property type="evidence" value="ECO:0007669"/>
    <property type="project" value="TreeGrafter"/>
</dbReference>
<dbReference type="GO" id="GO:0005802">
    <property type="term" value="C:trans-Golgi network"/>
    <property type="evidence" value="ECO:0007669"/>
    <property type="project" value="TreeGrafter"/>
</dbReference>
<evidence type="ECO:0000313" key="2">
    <source>
        <dbReference type="EMBL" id="KAF5351425.1"/>
    </source>
</evidence>
<dbReference type="Proteomes" id="UP000559256">
    <property type="component" value="Unassembled WGS sequence"/>
</dbReference>
<evidence type="ECO:0000313" key="3">
    <source>
        <dbReference type="Proteomes" id="UP000559256"/>
    </source>
</evidence>
<dbReference type="Gene3D" id="3.30.1380.20">
    <property type="entry name" value="Trafficking protein particle complex subunit 3"/>
    <property type="match status" value="1"/>
</dbReference>
<dbReference type="Pfam" id="PF04051">
    <property type="entry name" value="TRAPP"/>
    <property type="match status" value="1"/>
</dbReference>
<dbReference type="AlphaFoldDB" id="A0A8H5D0K2"/>
<name>A0A8H5D0K2_9AGAR</name>
<protein>
    <submittedName>
        <fullName evidence="2">Uncharacterized protein</fullName>
    </submittedName>
</protein>
<keyword evidence="3" id="KW-1185">Reference proteome</keyword>
<dbReference type="InterPro" id="IPR007194">
    <property type="entry name" value="TRAPP_component"/>
</dbReference>
<accession>A0A8H5D0K2</accession>
<reference evidence="2 3" key="1">
    <citation type="journal article" date="2020" name="ISME J.">
        <title>Uncovering the hidden diversity of litter-decomposition mechanisms in mushroom-forming fungi.</title>
        <authorList>
            <person name="Floudas D."/>
            <person name="Bentzer J."/>
            <person name="Ahren D."/>
            <person name="Johansson T."/>
            <person name="Persson P."/>
            <person name="Tunlid A."/>
        </authorList>
    </citation>
    <scope>NUCLEOTIDE SEQUENCE [LARGE SCALE GENOMIC DNA]</scope>
    <source>
        <strain evidence="2 3">CBS 291.85</strain>
    </source>
</reference>
<sequence length="208" mass="23606">MYYLEQYIRARKYAVAATYIEHSLLNRLIPPPQPALLTLPPKTENPRDSTINLNSCLGKNAAVDEEEEAIELHVGVNFAERTDLYLQIATSEAGTRQKSSQLLLYPRMTPKLTATLDVIKFVCKDLWAACWDKQVDNLQTNHRGMYVLQDNAFKTITRLSSWEGRANATRKAKLYVAMPAGLIKGALQRLDCWTHSREPEKYGIHTGL</sequence>
<dbReference type="SUPFAM" id="SSF111126">
    <property type="entry name" value="Ligand-binding domain in the NO signalling and Golgi transport"/>
    <property type="match status" value="1"/>
</dbReference>
<dbReference type="PANTHER" id="PTHR12817">
    <property type="entry name" value="TRAFFICKING PROTEIN PARTICLE COMPLEX SUBUNIT 6B"/>
    <property type="match status" value="1"/>
</dbReference>
<dbReference type="OrthoDB" id="941624at2759"/>
<proteinExistence type="inferred from homology"/>
<dbReference type="EMBL" id="JAACJM010000070">
    <property type="protein sequence ID" value="KAF5351425.1"/>
    <property type="molecule type" value="Genomic_DNA"/>
</dbReference>
<comment type="similarity">
    <text evidence="1">Belongs to the TRAPP small subunits family. BET3 subfamily.</text>
</comment>
<dbReference type="InterPro" id="IPR024096">
    <property type="entry name" value="NO_sig/Golgi_transp_ligand-bd"/>
</dbReference>
<gene>
    <name evidence="2" type="ORF">D9758_013527</name>
</gene>